<keyword evidence="1" id="KW-0812">Transmembrane</keyword>
<protein>
    <submittedName>
        <fullName evidence="2">Uncharacterized protein</fullName>
    </submittedName>
</protein>
<evidence type="ECO:0000313" key="2">
    <source>
        <dbReference type="EMBL" id="KAF9518839.1"/>
    </source>
</evidence>
<dbReference type="SUPFAM" id="SSF56801">
    <property type="entry name" value="Acetyl-CoA synthetase-like"/>
    <property type="match status" value="1"/>
</dbReference>
<accession>A0A9P6B6V4</accession>
<dbReference type="EMBL" id="MU128922">
    <property type="protein sequence ID" value="KAF9518839.1"/>
    <property type="molecule type" value="Genomic_DNA"/>
</dbReference>
<name>A0A9P6B6V4_9AGAM</name>
<keyword evidence="1" id="KW-0472">Membrane</keyword>
<dbReference type="AlphaFoldDB" id="A0A9P6B6V4"/>
<evidence type="ECO:0000313" key="3">
    <source>
        <dbReference type="Proteomes" id="UP000886523"/>
    </source>
</evidence>
<reference evidence="2" key="1">
    <citation type="journal article" date="2020" name="Nat. Commun.">
        <title>Large-scale genome sequencing of mycorrhizal fungi provides insights into the early evolution of symbiotic traits.</title>
        <authorList>
            <person name="Miyauchi S."/>
            <person name="Kiss E."/>
            <person name="Kuo A."/>
            <person name="Drula E."/>
            <person name="Kohler A."/>
            <person name="Sanchez-Garcia M."/>
            <person name="Morin E."/>
            <person name="Andreopoulos B."/>
            <person name="Barry K.W."/>
            <person name="Bonito G."/>
            <person name="Buee M."/>
            <person name="Carver A."/>
            <person name="Chen C."/>
            <person name="Cichocki N."/>
            <person name="Clum A."/>
            <person name="Culley D."/>
            <person name="Crous P.W."/>
            <person name="Fauchery L."/>
            <person name="Girlanda M."/>
            <person name="Hayes R.D."/>
            <person name="Keri Z."/>
            <person name="LaButti K."/>
            <person name="Lipzen A."/>
            <person name="Lombard V."/>
            <person name="Magnuson J."/>
            <person name="Maillard F."/>
            <person name="Murat C."/>
            <person name="Nolan M."/>
            <person name="Ohm R.A."/>
            <person name="Pangilinan J."/>
            <person name="Pereira M.F."/>
            <person name="Perotto S."/>
            <person name="Peter M."/>
            <person name="Pfister S."/>
            <person name="Riley R."/>
            <person name="Sitrit Y."/>
            <person name="Stielow J.B."/>
            <person name="Szollosi G."/>
            <person name="Zifcakova L."/>
            <person name="Stursova M."/>
            <person name="Spatafora J.W."/>
            <person name="Tedersoo L."/>
            <person name="Vaario L.M."/>
            <person name="Yamada A."/>
            <person name="Yan M."/>
            <person name="Wang P."/>
            <person name="Xu J."/>
            <person name="Bruns T."/>
            <person name="Baldrian P."/>
            <person name="Vilgalys R."/>
            <person name="Dunand C."/>
            <person name="Henrissat B."/>
            <person name="Grigoriev I.V."/>
            <person name="Hibbett D."/>
            <person name="Nagy L.G."/>
            <person name="Martin F.M."/>
        </authorList>
    </citation>
    <scope>NUCLEOTIDE SEQUENCE</scope>
    <source>
        <strain evidence="2">UP504</strain>
    </source>
</reference>
<organism evidence="2 3">
    <name type="scientific">Hydnum rufescens UP504</name>
    <dbReference type="NCBI Taxonomy" id="1448309"/>
    <lineage>
        <taxon>Eukaryota</taxon>
        <taxon>Fungi</taxon>
        <taxon>Dikarya</taxon>
        <taxon>Basidiomycota</taxon>
        <taxon>Agaricomycotina</taxon>
        <taxon>Agaricomycetes</taxon>
        <taxon>Cantharellales</taxon>
        <taxon>Hydnaceae</taxon>
        <taxon>Hydnum</taxon>
    </lineage>
</organism>
<dbReference type="Proteomes" id="UP000886523">
    <property type="component" value="Unassembled WGS sequence"/>
</dbReference>
<proteinExistence type="predicted"/>
<dbReference type="Gene3D" id="3.40.50.980">
    <property type="match status" value="1"/>
</dbReference>
<sequence>MSFSLEIPNRILNSFRHSTIYNYCIGWGHFIPERDIPLAVLPCFQVFGGVVLSLAPLSIGVPLIILPRFQPAKLLATIQKHNIAGI</sequence>
<evidence type="ECO:0000256" key="1">
    <source>
        <dbReference type="SAM" id="Phobius"/>
    </source>
</evidence>
<keyword evidence="1" id="KW-1133">Transmembrane helix</keyword>
<keyword evidence="3" id="KW-1185">Reference proteome</keyword>
<comment type="caution">
    <text evidence="2">The sequence shown here is derived from an EMBL/GenBank/DDBJ whole genome shotgun (WGS) entry which is preliminary data.</text>
</comment>
<gene>
    <name evidence="2" type="ORF">BS47DRAFT_1338041</name>
</gene>
<feature type="transmembrane region" description="Helical" evidence="1">
    <location>
        <begin position="44"/>
        <end position="66"/>
    </location>
</feature>